<comment type="similarity">
    <text evidence="2">Belongs to the peptidase M24B family.</text>
</comment>
<keyword evidence="3" id="KW-0479">Metal-binding</keyword>
<gene>
    <name evidence="10" type="ORF">C9374_003824</name>
</gene>
<reference evidence="10 11" key="1">
    <citation type="journal article" date="2018" name="BMC Genomics">
        <title>The genome of Naegleria lovaniensis, the basis for a comparative approach to unravel pathogenicity factors of the human pathogenic amoeba N. fowleri.</title>
        <authorList>
            <person name="Liechti N."/>
            <person name="Schurch N."/>
            <person name="Bruggmann R."/>
            <person name="Wittwer M."/>
        </authorList>
    </citation>
    <scope>NUCLEOTIDE SEQUENCE [LARGE SCALE GENOMIC DNA]</scope>
    <source>
        <strain evidence="10 11">ATCC 30569</strain>
    </source>
</reference>
<name>A0AA88KYI9_NAELO</name>
<dbReference type="RefSeq" id="XP_044555954.1">
    <property type="nucleotide sequence ID" value="XM_044693395.1"/>
</dbReference>
<feature type="transmembrane region" description="Helical" evidence="6">
    <location>
        <begin position="26"/>
        <end position="45"/>
    </location>
</feature>
<dbReference type="Pfam" id="PF16189">
    <property type="entry name" value="Creatinase_N_2"/>
    <property type="match status" value="1"/>
</dbReference>
<dbReference type="GeneID" id="68096279"/>
<evidence type="ECO:0000256" key="1">
    <source>
        <dbReference type="ARBA" id="ARBA00001936"/>
    </source>
</evidence>
<dbReference type="Gene3D" id="3.40.350.10">
    <property type="entry name" value="Creatinase/prolidase N-terminal domain"/>
    <property type="match status" value="2"/>
</dbReference>
<dbReference type="InterPro" id="IPR000587">
    <property type="entry name" value="Creatinase_N"/>
</dbReference>
<proteinExistence type="inferred from homology"/>
<dbReference type="FunFam" id="3.90.230.10:FF:000007">
    <property type="entry name" value="Xaa-Pro aminopeptidase P"/>
    <property type="match status" value="1"/>
</dbReference>
<dbReference type="InterPro" id="IPR033740">
    <property type="entry name" value="Pept_M24B"/>
</dbReference>
<dbReference type="CDD" id="cd01085">
    <property type="entry name" value="APP"/>
    <property type="match status" value="1"/>
</dbReference>
<keyword evidence="6" id="KW-0812">Transmembrane</keyword>
<feature type="domain" description="Creatinase N-terminal" evidence="8">
    <location>
        <begin position="68"/>
        <end position="188"/>
    </location>
</feature>
<dbReference type="GO" id="GO:0046872">
    <property type="term" value="F:metal ion binding"/>
    <property type="evidence" value="ECO:0007669"/>
    <property type="project" value="UniProtKB-KW"/>
</dbReference>
<dbReference type="InterPro" id="IPR050422">
    <property type="entry name" value="X-Pro_aminopeptidase_P"/>
</dbReference>
<comment type="cofactor">
    <cofactor evidence="1">
        <name>Mn(2+)</name>
        <dbReference type="ChEBI" id="CHEBI:29035"/>
    </cofactor>
</comment>
<dbReference type="SUPFAM" id="SSF55920">
    <property type="entry name" value="Creatinase/aminopeptidase"/>
    <property type="match status" value="1"/>
</dbReference>
<dbReference type="Gene3D" id="3.90.230.10">
    <property type="entry name" value="Creatinase/methionine aminopeptidase superfamily"/>
    <property type="match status" value="1"/>
</dbReference>
<evidence type="ECO:0000313" key="10">
    <source>
        <dbReference type="EMBL" id="KAG2394060.1"/>
    </source>
</evidence>
<evidence type="ECO:0000313" key="11">
    <source>
        <dbReference type="Proteomes" id="UP000816034"/>
    </source>
</evidence>
<dbReference type="EMBL" id="PYSW02000001">
    <property type="protein sequence ID" value="KAG2394060.1"/>
    <property type="molecule type" value="Genomic_DNA"/>
</dbReference>
<dbReference type="GO" id="GO:0070006">
    <property type="term" value="F:metalloaminopeptidase activity"/>
    <property type="evidence" value="ECO:0007669"/>
    <property type="project" value="InterPro"/>
</dbReference>
<evidence type="ECO:0000259" key="9">
    <source>
        <dbReference type="Pfam" id="PF16188"/>
    </source>
</evidence>
<evidence type="ECO:0000256" key="4">
    <source>
        <dbReference type="ARBA" id="ARBA00022801"/>
    </source>
</evidence>
<evidence type="ECO:0000256" key="3">
    <source>
        <dbReference type="ARBA" id="ARBA00022723"/>
    </source>
</evidence>
<keyword evidence="6" id="KW-0472">Membrane</keyword>
<comment type="caution">
    <text evidence="10">The sequence shown here is derived from an EMBL/GenBank/DDBJ whole genome shotgun (WGS) entry which is preliminary data.</text>
</comment>
<dbReference type="InterPro" id="IPR029149">
    <property type="entry name" value="Creatin/AminoP/Spt16_N"/>
</dbReference>
<dbReference type="Proteomes" id="UP000816034">
    <property type="component" value="Unassembled WGS sequence"/>
</dbReference>
<dbReference type="PANTHER" id="PTHR43763:SF6">
    <property type="entry name" value="XAA-PRO AMINOPEPTIDASE 1"/>
    <property type="match status" value="1"/>
</dbReference>
<dbReference type="Pfam" id="PF16188">
    <property type="entry name" value="Peptidase_M24_C"/>
    <property type="match status" value="1"/>
</dbReference>
<dbReference type="FunFam" id="3.40.350.10:FF:000003">
    <property type="entry name" value="Xaa-pro aminopeptidase P"/>
    <property type="match status" value="1"/>
</dbReference>
<keyword evidence="11" id="KW-1185">Reference proteome</keyword>
<evidence type="ECO:0000256" key="2">
    <source>
        <dbReference type="ARBA" id="ARBA00008766"/>
    </source>
</evidence>
<dbReference type="Pfam" id="PF00557">
    <property type="entry name" value="Peptidase_M24"/>
    <property type="match status" value="1"/>
</dbReference>
<dbReference type="AlphaFoldDB" id="A0AA88KYI9"/>
<evidence type="ECO:0000259" key="7">
    <source>
        <dbReference type="Pfam" id="PF00557"/>
    </source>
</evidence>
<sequence length="720" mass="82027">MSQNITPIPIIMIDRWSKAKRPCSRLLLLFTTIMILVLFTVSPSISTRFSITTSKHSFLNDLTPSQKLDQLRQLMKQYSIWAYIIPTSDSHMSEYVASSDQRRAYISGFDGSAGTAVVTLDSALLWTDGRYWQQAQKQLDFRYWKLMKDGVDISMTRWLSLNAIGNESVGVDPSLYSVNQFKELQNTNVQIKLIYQNLIDLIWTSRPSPPNGKIFHLDEKFSGRTASDKLLSIRKSMLASKVDIYIVTALDEIAWFLNLRGYDIEYNTVFFSYLIVTMKQVYLFVDAKKFENSNISLNLEIMGVTVKPYSSYMEFVIAITEQNQTIDIPSITTFIDPQFCNYATFSSIQSIIKTGNSFIRLEKAYKNDIEREGFKNCHLRDGAAVVRYLAFLEDALLNQQQKINEYEGAQILEKFRAEGEYFLRPSFPTISCYGENAAIIHYSPTEQVHSEISTNNVYLLDSGGQYLDGTTDMTRTVHFGTPTDHVKKSFTRVLQGQIALSSLIFPEGFPGDKMDVFARKALWADGLNYDHGSGHGVGHCLDVHEGPHGIGIPVFGFMKTYDVTIEPGYYEEGNFGVRIENLYLVRESQTPHHFNNKTYLEFEQITFCPIQPSLIDISILSEKEIEWVNEYNRQVREKLEPLIAQDALAVNYLKRNTVKIAKVDSNSGERTTLMVVLVLMGLILAISLVTNIVFIIIVRKKQSPRSTTNTEIQPLSEELE</sequence>
<dbReference type="PANTHER" id="PTHR43763">
    <property type="entry name" value="XAA-PRO AMINOPEPTIDASE 1"/>
    <property type="match status" value="1"/>
</dbReference>
<evidence type="ECO:0000259" key="8">
    <source>
        <dbReference type="Pfam" id="PF01321"/>
    </source>
</evidence>
<dbReference type="Pfam" id="PF01321">
    <property type="entry name" value="Creatinase_N"/>
    <property type="match status" value="1"/>
</dbReference>
<dbReference type="InterPro" id="IPR036005">
    <property type="entry name" value="Creatinase/aminopeptidase-like"/>
</dbReference>
<accession>A0AA88KYI9</accession>
<keyword evidence="6" id="KW-1133">Transmembrane helix</keyword>
<evidence type="ECO:0000256" key="6">
    <source>
        <dbReference type="SAM" id="Phobius"/>
    </source>
</evidence>
<keyword evidence="5" id="KW-0464">Manganese</keyword>
<keyword evidence="4" id="KW-0378">Hydrolase</keyword>
<evidence type="ECO:0000256" key="5">
    <source>
        <dbReference type="ARBA" id="ARBA00023211"/>
    </source>
</evidence>
<feature type="domain" description="Peptidase M24" evidence="7">
    <location>
        <begin position="375"/>
        <end position="587"/>
    </location>
</feature>
<dbReference type="GO" id="GO:0005737">
    <property type="term" value="C:cytoplasm"/>
    <property type="evidence" value="ECO:0007669"/>
    <property type="project" value="UniProtKB-ARBA"/>
</dbReference>
<protein>
    <submittedName>
        <fullName evidence="10">Uncharacterized protein</fullName>
    </submittedName>
</protein>
<organism evidence="10 11">
    <name type="scientific">Naegleria lovaniensis</name>
    <name type="common">Amoeba</name>
    <dbReference type="NCBI Taxonomy" id="51637"/>
    <lineage>
        <taxon>Eukaryota</taxon>
        <taxon>Discoba</taxon>
        <taxon>Heterolobosea</taxon>
        <taxon>Tetramitia</taxon>
        <taxon>Eutetramitia</taxon>
        <taxon>Vahlkampfiidae</taxon>
        <taxon>Naegleria</taxon>
    </lineage>
</organism>
<feature type="transmembrane region" description="Helical" evidence="6">
    <location>
        <begin position="673"/>
        <end position="698"/>
    </location>
</feature>
<feature type="domain" description="Peptidase M24 C-terminal" evidence="9">
    <location>
        <begin position="599"/>
        <end position="659"/>
    </location>
</feature>
<dbReference type="SUPFAM" id="SSF53092">
    <property type="entry name" value="Creatinase/prolidase N-terminal domain"/>
    <property type="match status" value="1"/>
</dbReference>
<dbReference type="InterPro" id="IPR032416">
    <property type="entry name" value="Peptidase_M24_C"/>
</dbReference>
<dbReference type="InterPro" id="IPR000994">
    <property type="entry name" value="Pept_M24"/>
</dbReference>